<comment type="caution">
    <text evidence="3">The sequence shown here is derived from an EMBL/GenBank/DDBJ whole genome shotgun (WGS) entry which is preliminary data.</text>
</comment>
<keyword evidence="4" id="KW-1185">Reference proteome</keyword>
<sequence length="212" mass="21243">MPRLRGLSVAVLTAALAIAAHCAGGGVVPSASGIALILLIGAAAGWLAGPAVDRRRIPYRRSAVFAALMAGQGAGHMLLSLAEGAAHGSAAMHGAMTHHMMAGAAMSHAAPVVPGGPLAHVVHMVTALGPEMFAAHVAATLACAVLVTAAESLYGPVARAFRRLVPVAPPVVIPVRRPVMRPAARPAACAAAVPVTPLTRRGPPRPPRFAAA</sequence>
<feature type="transmembrane region" description="Helical" evidence="1">
    <location>
        <begin position="32"/>
        <end position="52"/>
    </location>
</feature>
<keyword evidence="1" id="KW-1133">Transmembrane helix</keyword>
<feature type="transmembrane region" description="Helical" evidence="1">
    <location>
        <begin position="64"/>
        <end position="82"/>
    </location>
</feature>
<dbReference type="EMBL" id="BAABKQ010000001">
    <property type="protein sequence ID" value="GAA4804767.1"/>
    <property type="molecule type" value="Genomic_DNA"/>
</dbReference>
<reference evidence="4" key="1">
    <citation type="journal article" date="2019" name="Int. J. Syst. Evol. Microbiol.">
        <title>The Global Catalogue of Microorganisms (GCM) 10K type strain sequencing project: providing services to taxonomists for standard genome sequencing and annotation.</title>
        <authorList>
            <consortium name="The Broad Institute Genomics Platform"/>
            <consortium name="The Broad Institute Genome Sequencing Center for Infectious Disease"/>
            <person name="Wu L."/>
            <person name="Ma J."/>
        </authorList>
    </citation>
    <scope>NUCLEOTIDE SEQUENCE [LARGE SCALE GENOMIC DNA]</scope>
    <source>
        <strain evidence="4">JCM 18542</strain>
    </source>
</reference>
<evidence type="ECO:0000313" key="3">
    <source>
        <dbReference type="EMBL" id="GAA4804767.1"/>
    </source>
</evidence>
<evidence type="ECO:0000256" key="1">
    <source>
        <dbReference type="SAM" id="Phobius"/>
    </source>
</evidence>
<name>A0ABP9C6Z2_9ACTN</name>
<keyword evidence="2" id="KW-0732">Signal</keyword>
<feature type="chain" id="PRO_5045314072" evidence="2">
    <location>
        <begin position="23"/>
        <end position="212"/>
    </location>
</feature>
<dbReference type="Proteomes" id="UP001500839">
    <property type="component" value="Unassembled WGS sequence"/>
</dbReference>
<evidence type="ECO:0000256" key="2">
    <source>
        <dbReference type="SAM" id="SignalP"/>
    </source>
</evidence>
<evidence type="ECO:0000313" key="4">
    <source>
        <dbReference type="Proteomes" id="UP001500839"/>
    </source>
</evidence>
<accession>A0ABP9C6Z2</accession>
<keyword evidence="1" id="KW-0472">Membrane</keyword>
<feature type="signal peptide" evidence="2">
    <location>
        <begin position="1"/>
        <end position="22"/>
    </location>
</feature>
<feature type="transmembrane region" description="Helical" evidence="1">
    <location>
        <begin position="133"/>
        <end position="154"/>
    </location>
</feature>
<organism evidence="3 4">
    <name type="scientific">Tomitella cavernea</name>
    <dbReference type="NCBI Taxonomy" id="1387982"/>
    <lineage>
        <taxon>Bacteria</taxon>
        <taxon>Bacillati</taxon>
        <taxon>Actinomycetota</taxon>
        <taxon>Actinomycetes</taxon>
        <taxon>Mycobacteriales</taxon>
        <taxon>Tomitella</taxon>
    </lineage>
</organism>
<proteinExistence type="predicted"/>
<gene>
    <name evidence="3" type="ORF">GCM10023353_04240</name>
</gene>
<protein>
    <submittedName>
        <fullName evidence="3">Uncharacterized protein</fullName>
    </submittedName>
</protein>
<keyword evidence="1" id="KW-0812">Transmembrane</keyword>